<keyword evidence="8" id="KW-1185">Reference proteome</keyword>
<dbReference type="SUPFAM" id="SSF55120">
    <property type="entry name" value="Pseudouridine synthase"/>
    <property type="match status" value="1"/>
</dbReference>
<keyword evidence="2 4" id="KW-0694">RNA-binding</keyword>
<dbReference type="Gene3D" id="3.10.290.10">
    <property type="entry name" value="RNA-binding S4 domain"/>
    <property type="match status" value="1"/>
</dbReference>
<dbReference type="InterPro" id="IPR020094">
    <property type="entry name" value="TruA/RsuA/RluB/E/F_N"/>
</dbReference>
<proteinExistence type="inferred from homology"/>
<dbReference type="SUPFAM" id="SSF55174">
    <property type="entry name" value="Alpha-L RNA-binding motif"/>
    <property type="match status" value="1"/>
</dbReference>
<dbReference type="InterPro" id="IPR036986">
    <property type="entry name" value="S4_RNA-bd_sf"/>
</dbReference>
<reference evidence="8" key="1">
    <citation type="submission" date="2017-09" db="EMBL/GenBank/DDBJ databases">
        <authorList>
            <person name="Varghese N."/>
            <person name="Submissions S."/>
        </authorList>
    </citation>
    <scope>NUCLEOTIDE SEQUENCE [LARGE SCALE GENOMIC DNA]</scope>
    <source>
        <strain evidence="8">MSL47</strain>
    </source>
</reference>
<dbReference type="RefSeq" id="WP_097018579.1">
    <property type="nucleotide sequence ID" value="NZ_OBDZ01000020.1"/>
</dbReference>
<dbReference type="GO" id="GO:0005829">
    <property type="term" value="C:cytosol"/>
    <property type="evidence" value="ECO:0007669"/>
    <property type="project" value="UniProtKB-ARBA"/>
</dbReference>
<evidence type="ECO:0000313" key="7">
    <source>
        <dbReference type="EMBL" id="SNY35980.1"/>
    </source>
</evidence>
<dbReference type="EC" id="5.4.99.-" evidence="5"/>
<dbReference type="EMBL" id="OBDZ01000020">
    <property type="protein sequence ID" value="SNY35980.1"/>
    <property type="molecule type" value="Genomic_DNA"/>
</dbReference>
<dbReference type="Pfam" id="PF01479">
    <property type="entry name" value="S4"/>
    <property type="match status" value="1"/>
</dbReference>
<feature type="domain" description="RNA-binding S4" evidence="6">
    <location>
        <begin position="2"/>
        <end position="62"/>
    </location>
</feature>
<dbReference type="PANTHER" id="PTHR47683">
    <property type="entry name" value="PSEUDOURIDINE SYNTHASE FAMILY PROTEIN-RELATED"/>
    <property type="match status" value="1"/>
</dbReference>
<comment type="similarity">
    <text evidence="1 5">Belongs to the pseudouridine synthase RsuA family.</text>
</comment>
<dbReference type="InterPro" id="IPR020103">
    <property type="entry name" value="PsdUridine_synth_cat_dom_sf"/>
</dbReference>
<dbReference type="InterPro" id="IPR018496">
    <property type="entry name" value="PsdUridine_synth_RsuA/RluB_CS"/>
</dbReference>
<dbReference type="PROSITE" id="PS01149">
    <property type="entry name" value="PSI_RSU"/>
    <property type="match status" value="1"/>
</dbReference>
<dbReference type="OrthoDB" id="9807213at2"/>
<dbReference type="GO" id="GO:0000455">
    <property type="term" value="P:enzyme-directed rRNA pseudouridine synthesis"/>
    <property type="evidence" value="ECO:0007669"/>
    <property type="project" value="UniProtKB-ARBA"/>
</dbReference>
<dbReference type="NCBIfam" id="TIGR00093">
    <property type="entry name" value="pseudouridine synthase"/>
    <property type="match status" value="1"/>
</dbReference>
<dbReference type="InterPro" id="IPR006145">
    <property type="entry name" value="PsdUridine_synth_RsuA/RluA"/>
</dbReference>
<dbReference type="AlphaFoldDB" id="A0A285HJQ2"/>
<accession>A0A285HJQ2</accession>
<dbReference type="FunFam" id="3.30.70.1560:FF:000001">
    <property type="entry name" value="Pseudouridine synthase"/>
    <property type="match status" value="1"/>
</dbReference>
<dbReference type="FunFam" id="3.10.290.10:FF:000003">
    <property type="entry name" value="Pseudouridine synthase"/>
    <property type="match status" value="1"/>
</dbReference>
<dbReference type="GO" id="GO:0003723">
    <property type="term" value="F:RNA binding"/>
    <property type="evidence" value="ECO:0007669"/>
    <property type="project" value="UniProtKB-KW"/>
</dbReference>
<keyword evidence="3 5" id="KW-0413">Isomerase</keyword>
<evidence type="ECO:0000259" key="6">
    <source>
        <dbReference type="SMART" id="SM00363"/>
    </source>
</evidence>
<dbReference type="InterPro" id="IPR050343">
    <property type="entry name" value="RsuA_PseudoU_synthase"/>
</dbReference>
<evidence type="ECO:0000256" key="2">
    <source>
        <dbReference type="ARBA" id="ARBA00022884"/>
    </source>
</evidence>
<protein>
    <recommendedName>
        <fullName evidence="5">Pseudouridine synthase</fullName>
        <ecNumber evidence="5">5.4.99.-</ecNumber>
    </recommendedName>
</protein>
<dbReference type="PANTHER" id="PTHR47683:SF2">
    <property type="entry name" value="RNA-BINDING S4 DOMAIN-CONTAINING PROTEIN"/>
    <property type="match status" value="1"/>
</dbReference>
<evidence type="ECO:0000256" key="1">
    <source>
        <dbReference type="ARBA" id="ARBA00008348"/>
    </source>
</evidence>
<dbReference type="STRING" id="1413210.U472_06045"/>
<dbReference type="InterPro" id="IPR002942">
    <property type="entry name" value="S4_RNA-bd"/>
</dbReference>
<sequence length="245" mass="27883">MERLQKVMARAGVASRRQSEKLIEQGKVKVNGKVVKELGFKVNPQQDDIEVNDKKIKKEKLVYILLNKPRECVTTVSDPKGRKTVIDLVKVKERVYPVGRLDYDTEGLLLLTNDGEVAYALTHPSHQISKEYLATVDGVPNDAKLKALERGVHLGDGWTAPAKAERVVEFNNKSIVSLEIHEGRKHQVKRMLKSVGHPVLELKRIKMGPLSLDEDLKLGTYRFLKYDEIQELKEIARQVKENEQE</sequence>
<evidence type="ECO:0000256" key="4">
    <source>
        <dbReference type="PROSITE-ProRule" id="PRU00182"/>
    </source>
</evidence>
<evidence type="ECO:0000313" key="8">
    <source>
        <dbReference type="Proteomes" id="UP000219573"/>
    </source>
</evidence>
<evidence type="ECO:0000256" key="5">
    <source>
        <dbReference type="RuleBase" id="RU003887"/>
    </source>
</evidence>
<name>A0A285HJQ2_9FIRM</name>
<dbReference type="Gene3D" id="3.30.70.1560">
    <property type="entry name" value="Alpha-L RNA-binding motif"/>
    <property type="match status" value="1"/>
</dbReference>
<dbReference type="CDD" id="cd02870">
    <property type="entry name" value="PseudoU_synth_RsuA_like"/>
    <property type="match status" value="1"/>
</dbReference>
<evidence type="ECO:0000256" key="3">
    <source>
        <dbReference type="ARBA" id="ARBA00023235"/>
    </source>
</evidence>
<organism evidence="7 8">
    <name type="scientific">Orenia metallireducens</name>
    <dbReference type="NCBI Taxonomy" id="1413210"/>
    <lineage>
        <taxon>Bacteria</taxon>
        <taxon>Bacillati</taxon>
        <taxon>Bacillota</taxon>
        <taxon>Clostridia</taxon>
        <taxon>Halanaerobiales</taxon>
        <taxon>Halobacteroidaceae</taxon>
        <taxon>Orenia</taxon>
    </lineage>
</organism>
<gene>
    <name evidence="7" type="ORF">SAMN06265827_12033</name>
</gene>
<dbReference type="InterPro" id="IPR042092">
    <property type="entry name" value="PsdUridine_s_RsuA/RluB/E/F_cat"/>
</dbReference>
<dbReference type="InterPro" id="IPR000748">
    <property type="entry name" value="PsdUridine_synth_RsuA/RluB/E/F"/>
</dbReference>
<dbReference type="GO" id="GO:0120159">
    <property type="term" value="F:rRNA pseudouridine synthase activity"/>
    <property type="evidence" value="ECO:0007669"/>
    <property type="project" value="UniProtKB-ARBA"/>
</dbReference>
<dbReference type="Gene3D" id="3.30.70.580">
    <property type="entry name" value="Pseudouridine synthase I, catalytic domain, N-terminal subdomain"/>
    <property type="match status" value="1"/>
</dbReference>
<dbReference type="PROSITE" id="PS50889">
    <property type="entry name" value="S4"/>
    <property type="match status" value="1"/>
</dbReference>
<dbReference type="Pfam" id="PF00849">
    <property type="entry name" value="PseudoU_synth_2"/>
    <property type="match status" value="1"/>
</dbReference>
<dbReference type="SMART" id="SM00363">
    <property type="entry name" value="S4"/>
    <property type="match status" value="1"/>
</dbReference>
<dbReference type="CDD" id="cd00165">
    <property type="entry name" value="S4"/>
    <property type="match status" value="1"/>
</dbReference>
<dbReference type="Proteomes" id="UP000219573">
    <property type="component" value="Unassembled WGS sequence"/>
</dbReference>